<evidence type="ECO:0000313" key="1">
    <source>
        <dbReference type="EMBL" id="EJW96258.1"/>
    </source>
</evidence>
<sequence>MNTKYLYIIIFVLVANISMAQGKLFEKYAEMDNVTSVYISKKMFQMMPNVETAGLNLANLKDKIESLQVLTTECKDMRAKMRNEFISSIRKEHEELMRVKDGNTRANFYVKQKGDLITEMVMIADEGDEGFSIIQL</sequence>
<comment type="caution">
    <text evidence="1">The sequence shown here is derived from an EMBL/GenBank/DDBJ whole genome shotgun (WGS) entry which is preliminary data.</text>
</comment>
<organism evidence="1">
    <name type="scientific">gut metagenome</name>
    <dbReference type="NCBI Taxonomy" id="749906"/>
    <lineage>
        <taxon>unclassified sequences</taxon>
        <taxon>metagenomes</taxon>
        <taxon>organismal metagenomes</taxon>
    </lineage>
</organism>
<proteinExistence type="predicted"/>
<feature type="non-terminal residue" evidence="1">
    <location>
        <position position="136"/>
    </location>
</feature>
<dbReference type="InterPro" id="IPR025348">
    <property type="entry name" value="DUF4252"/>
</dbReference>
<name>J9FP73_9ZZZZ</name>
<dbReference type="Pfam" id="PF14060">
    <property type="entry name" value="DUF4252"/>
    <property type="match status" value="1"/>
</dbReference>
<dbReference type="EMBL" id="AMCI01005377">
    <property type="protein sequence ID" value="EJW96258.1"/>
    <property type="molecule type" value="Genomic_DNA"/>
</dbReference>
<reference evidence="1" key="1">
    <citation type="journal article" date="2012" name="PLoS ONE">
        <title>Gene sets for utilization of primary and secondary nutrition supplies in the distal gut of endangered iberian lynx.</title>
        <authorList>
            <person name="Alcaide M."/>
            <person name="Messina E."/>
            <person name="Richter M."/>
            <person name="Bargiela R."/>
            <person name="Peplies J."/>
            <person name="Huws S.A."/>
            <person name="Newbold C.J."/>
            <person name="Golyshin P.N."/>
            <person name="Simon M.A."/>
            <person name="Lopez G."/>
            <person name="Yakimov M.M."/>
            <person name="Ferrer M."/>
        </authorList>
    </citation>
    <scope>NUCLEOTIDE SEQUENCE</scope>
</reference>
<dbReference type="AlphaFoldDB" id="J9FP73"/>
<protein>
    <submittedName>
        <fullName evidence="1">Uncharacterized protein</fullName>
    </submittedName>
</protein>
<gene>
    <name evidence="1" type="ORF">EVA_15634</name>
</gene>
<accession>J9FP73</accession>